<organism evidence="1 2">
    <name type="scientific">Anguilla anguilla</name>
    <name type="common">European freshwater eel</name>
    <name type="synonym">Muraena anguilla</name>
    <dbReference type="NCBI Taxonomy" id="7936"/>
    <lineage>
        <taxon>Eukaryota</taxon>
        <taxon>Metazoa</taxon>
        <taxon>Chordata</taxon>
        <taxon>Craniata</taxon>
        <taxon>Vertebrata</taxon>
        <taxon>Euteleostomi</taxon>
        <taxon>Actinopterygii</taxon>
        <taxon>Neopterygii</taxon>
        <taxon>Teleostei</taxon>
        <taxon>Anguilliformes</taxon>
        <taxon>Anguillidae</taxon>
        <taxon>Anguilla</taxon>
    </lineage>
</organism>
<dbReference type="Proteomes" id="UP001044222">
    <property type="component" value="Chromosome 15"/>
</dbReference>
<dbReference type="EMBL" id="JAFIRN010000015">
    <property type="protein sequence ID" value="KAG5834421.1"/>
    <property type="molecule type" value="Genomic_DNA"/>
</dbReference>
<protein>
    <submittedName>
        <fullName evidence="1">Uncharacterized protein</fullName>
    </submittedName>
</protein>
<proteinExistence type="predicted"/>
<comment type="caution">
    <text evidence="1">The sequence shown here is derived from an EMBL/GenBank/DDBJ whole genome shotgun (WGS) entry which is preliminary data.</text>
</comment>
<evidence type="ECO:0000313" key="1">
    <source>
        <dbReference type="EMBL" id="KAG5834421.1"/>
    </source>
</evidence>
<gene>
    <name evidence="1" type="ORF">ANANG_G00261330</name>
</gene>
<accession>A0A9D3LPH4</accession>
<sequence length="75" mass="7779">MSCFFVVFCHPEYKMPCQTPNCGKVVPCVCLKSSLLATVSGSCGASTAVTHPGGLHKMVQNVSVSLLASSSCKAI</sequence>
<name>A0A9D3LPH4_ANGAN</name>
<keyword evidence="2" id="KW-1185">Reference proteome</keyword>
<evidence type="ECO:0000313" key="2">
    <source>
        <dbReference type="Proteomes" id="UP001044222"/>
    </source>
</evidence>
<reference evidence="1" key="1">
    <citation type="submission" date="2021-01" db="EMBL/GenBank/DDBJ databases">
        <title>A chromosome-scale assembly of European eel, Anguilla anguilla.</title>
        <authorList>
            <person name="Henkel C."/>
            <person name="Jong-Raadsen S.A."/>
            <person name="Dufour S."/>
            <person name="Weltzien F.-A."/>
            <person name="Palstra A.P."/>
            <person name="Pelster B."/>
            <person name="Spaink H.P."/>
            <person name="Van Den Thillart G.E."/>
            <person name="Jansen H."/>
            <person name="Zahm M."/>
            <person name="Klopp C."/>
            <person name="Cedric C."/>
            <person name="Louis A."/>
            <person name="Berthelot C."/>
            <person name="Parey E."/>
            <person name="Roest Crollius H."/>
            <person name="Montfort J."/>
            <person name="Robinson-Rechavi M."/>
            <person name="Bucao C."/>
            <person name="Bouchez O."/>
            <person name="Gislard M."/>
            <person name="Lluch J."/>
            <person name="Milhes M."/>
            <person name="Lampietro C."/>
            <person name="Lopez Roques C."/>
            <person name="Donnadieu C."/>
            <person name="Braasch I."/>
            <person name="Desvignes T."/>
            <person name="Postlethwait J."/>
            <person name="Bobe J."/>
            <person name="Guiguen Y."/>
            <person name="Dirks R."/>
        </authorList>
    </citation>
    <scope>NUCLEOTIDE SEQUENCE</scope>
    <source>
        <strain evidence="1">Tag_6206</strain>
        <tissue evidence="1">Liver</tissue>
    </source>
</reference>
<dbReference type="AlphaFoldDB" id="A0A9D3LPH4"/>